<comment type="caution">
    <text evidence="2">The sequence shown here is derived from an EMBL/GenBank/DDBJ whole genome shotgun (WGS) entry which is preliminary data.</text>
</comment>
<dbReference type="Gene3D" id="1.20.1070.10">
    <property type="entry name" value="Rhodopsin 7-helix transmembrane proteins"/>
    <property type="match status" value="2"/>
</dbReference>
<gene>
    <name evidence="2" type="primary">Necator_chrII.g7597</name>
    <name evidence="2" type="ORF">RB195_019803</name>
</gene>
<dbReference type="EMBL" id="JAVFWL010000002">
    <property type="protein sequence ID" value="KAK6737327.1"/>
    <property type="molecule type" value="Genomic_DNA"/>
</dbReference>
<dbReference type="SUPFAM" id="SSF81321">
    <property type="entry name" value="Family A G protein-coupled receptor-like"/>
    <property type="match status" value="1"/>
</dbReference>
<reference evidence="2 3" key="1">
    <citation type="submission" date="2023-08" db="EMBL/GenBank/DDBJ databases">
        <title>A Necator americanus chromosomal reference genome.</title>
        <authorList>
            <person name="Ilik V."/>
            <person name="Petrzelkova K.J."/>
            <person name="Pardy F."/>
            <person name="Fuh T."/>
            <person name="Niatou-Singa F.S."/>
            <person name="Gouil Q."/>
            <person name="Baker L."/>
            <person name="Ritchie M.E."/>
            <person name="Jex A.R."/>
            <person name="Gazzola D."/>
            <person name="Li H."/>
            <person name="Toshio Fujiwara R."/>
            <person name="Zhan B."/>
            <person name="Aroian R.V."/>
            <person name="Pafco B."/>
            <person name="Schwarz E.M."/>
        </authorList>
    </citation>
    <scope>NUCLEOTIDE SEQUENCE [LARGE SCALE GENOMIC DNA]</scope>
    <source>
        <strain evidence="2 3">Aroian</strain>
        <tissue evidence="2">Whole animal</tissue>
    </source>
</reference>
<feature type="transmembrane region" description="Helical" evidence="1">
    <location>
        <begin position="60"/>
        <end position="84"/>
    </location>
</feature>
<evidence type="ECO:0000256" key="1">
    <source>
        <dbReference type="SAM" id="Phobius"/>
    </source>
</evidence>
<protein>
    <recommendedName>
        <fullName evidence="4">G-protein coupled receptors family 1 profile domain-containing protein</fullName>
    </recommendedName>
</protein>
<sequence length="260" mass="29883">MRTVCESLSSSTPLNNKDIDEELKIRFMLYIAVGILVCISSVICIFVFSSKDFRQKYIMYIALSVGDLINGVSLLTAGIFRNLLLFQGQFFVKFTNMECLLHSPWAILFLFAGQFSALINFFIALERAVALQFVGWYRIIWKNSYKLYLVAFSATLTVPPTNDELRRQRMMLAMTGFYVILVSIPNIVLIANEWATTQLDALVVGIFYCLYGFQSFLSLFIYIVFRPDFRLRLLSMIRRPKSPSNFSAPFHNTTRINSVL</sequence>
<evidence type="ECO:0000313" key="3">
    <source>
        <dbReference type="Proteomes" id="UP001303046"/>
    </source>
</evidence>
<evidence type="ECO:0008006" key="4">
    <source>
        <dbReference type="Google" id="ProtNLM"/>
    </source>
</evidence>
<feature type="transmembrane region" description="Helical" evidence="1">
    <location>
        <begin position="203"/>
        <end position="225"/>
    </location>
</feature>
<keyword evidence="3" id="KW-1185">Reference proteome</keyword>
<feature type="transmembrane region" description="Helical" evidence="1">
    <location>
        <begin position="27"/>
        <end position="48"/>
    </location>
</feature>
<evidence type="ECO:0000313" key="2">
    <source>
        <dbReference type="EMBL" id="KAK6737327.1"/>
    </source>
</evidence>
<name>A0ABR1CFU7_NECAM</name>
<keyword evidence="1" id="KW-0472">Membrane</keyword>
<keyword evidence="1" id="KW-0812">Transmembrane</keyword>
<proteinExistence type="predicted"/>
<organism evidence="2 3">
    <name type="scientific">Necator americanus</name>
    <name type="common">Human hookworm</name>
    <dbReference type="NCBI Taxonomy" id="51031"/>
    <lineage>
        <taxon>Eukaryota</taxon>
        <taxon>Metazoa</taxon>
        <taxon>Ecdysozoa</taxon>
        <taxon>Nematoda</taxon>
        <taxon>Chromadorea</taxon>
        <taxon>Rhabditida</taxon>
        <taxon>Rhabditina</taxon>
        <taxon>Rhabditomorpha</taxon>
        <taxon>Strongyloidea</taxon>
        <taxon>Ancylostomatidae</taxon>
        <taxon>Bunostominae</taxon>
        <taxon>Necator</taxon>
    </lineage>
</organism>
<accession>A0ABR1CFU7</accession>
<feature type="transmembrane region" description="Helical" evidence="1">
    <location>
        <begin position="171"/>
        <end position="191"/>
    </location>
</feature>
<keyword evidence="1" id="KW-1133">Transmembrane helix</keyword>
<feature type="transmembrane region" description="Helical" evidence="1">
    <location>
        <begin position="104"/>
        <end position="125"/>
    </location>
</feature>
<dbReference type="Proteomes" id="UP001303046">
    <property type="component" value="Unassembled WGS sequence"/>
</dbReference>